<dbReference type="InterPro" id="IPR019734">
    <property type="entry name" value="TPR_rpt"/>
</dbReference>
<dbReference type="Gene3D" id="1.10.10.10">
    <property type="entry name" value="Winged helix-like DNA-binding domain superfamily/Winged helix DNA-binding domain"/>
    <property type="match status" value="2"/>
</dbReference>
<dbReference type="STRING" id="84724.SAMN04488564_111297"/>
<dbReference type="InterPro" id="IPR002182">
    <property type="entry name" value="NB-ARC"/>
</dbReference>
<dbReference type="Proteomes" id="UP000198583">
    <property type="component" value="Unassembled WGS sequence"/>
</dbReference>
<evidence type="ECO:0000256" key="4">
    <source>
        <dbReference type="SAM" id="MobiDB-lite"/>
    </source>
</evidence>
<dbReference type="Gene3D" id="3.40.50.300">
    <property type="entry name" value="P-loop containing nucleotide triphosphate hydrolases"/>
    <property type="match status" value="1"/>
</dbReference>
<proteinExistence type="inferred from homology"/>
<dbReference type="InterPro" id="IPR036388">
    <property type="entry name" value="WH-like_DNA-bd_sf"/>
</dbReference>
<dbReference type="Gene3D" id="1.25.40.10">
    <property type="entry name" value="Tetratricopeptide repeat domain"/>
    <property type="match status" value="3"/>
</dbReference>
<feature type="region of interest" description="Disordered" evidence="4">
    <location>
        <begin position="961"/>
        <end position="980"/>
    </location>
</feature>
<feature type="compositionally biased region" description="Basic and acidic residues" evidence="4">
    <location>
        <begin position="970"/>
        <end position="980"/>
    </location>
</feature>
<dbReference type="SMART" id="SM00028">
    <property type="entry name" value="TPR"/>
    <property type="match status" value="5"/>
</dbReference>
<dbReference type="PROSITE" id="PS51755">
    <property type="entry name" value="OMPR_PHOB"/>
    <property type="match status" value="1"/>
</dbReference>
<dbReference type="GO" id="GO:0043531">
    <property type="term" value="F:ADP binding"/>
    <property type="evidence" value="ECO:0007669"/>
    <property type="project" value="InterPro"/>
</dbReference>
<accession>A0A1I6FD57</accession>
<dbReference type="GO" id="GO:0000160">
    <property type="term" value="P:phosphorelay signal transduction system"/>
    <property type="evidence" value="ECO:0007669"/>
    <property type="project" value="InterPro"/>
</dbReference>
<dbReference type="GO" id="GO:0003677">
    <property type="term" value="F:DNA binding"/>
    <property type="evidence" value="ECO:0007669"/>
    <property type="project" value="UniProtKB-UniRule"/>
</dbReference>
<dbReference type="InterPro" id="IPR001867">
    <property type="entry name" value="OmpR/PhoB-type_DNA-bd"/>
</dbReference>
<evidence type="ECO:0000313" key="7">
    <source>
        <dbReference type="Proteomes" id="UP000198583"/>
    </source>
</evidence>
<dbReference type="SMART" id="SM00862">
    <property type="entry name" value="Trans_reg_C"/>
    <property type="match status" value="1"/>
</dbReference>
<dbReference type="Pfam" id="PF03704">
    <property type="entry name" value="BTAD"/>
    <property type="match status" value="1"/>
</dbReference>
<evidence type="ECO:0000259" key="5">
    <source>
        <dbReference type="PROSITE" id="PS51755"/>
    </source>
</evidence>
<sequence>MEITFGILGRTRLRTAAGFGADWGKPKERAVLAVLLLHANKPLSVRTIAEWVWGDEQPANPYGTLQTNITRIRSVLQMHGLPGVISNEERAYKLDVDRSLIDVFAFDELVRKAKSAAHQPSPNHEEACAWSEQALALAGDEPLAELDSDLARDRRRVFVRDQYLMAVNGLLYSLGKLERYEQMLVHLNEIQPAHDLDVMLARHRLLALYGMHKRVEAVRYYLDVRRRIQREIGDGSEEELHRFHEELRSSRVTHRTPVPAGPRPQYLPHDADAFVGHQNLLAELNNLSPQHPQPRLLALDGPPGVGKTTLAVHWAWSVRSRFPDGYWFAALDGVADGPRVEAAQVVKDLLAEFGIAADSIPSLEARSARLRELLGNRRMLVLLDNVADAEHIRSLLPALSNCTVLITSRSRLSELAVRHRARCLTVDPLEHNDIVTWLEHRLGDRARPAPVARLAELAAGMPLAMQLIGEQVAAQPRRSLEDFVRTLTRDRAVLSLGNGSAGGIRAAFELSYRSLSTEQAHLFRLLGLHPVREVSLDIAAALAGADLETARELIDSLVWTRLVESTDDDRYRMHDLVREFAAERAEKDEEPAERAAAVGRMLAWYTRAVHNADRLMFGFRREVPALPMPPDVCERVFAHDDEVARWCLQEEAALVEVIRSVADPEHGWRLANGVGELFYRYSRNDALLAVMQVGVEAAREYGDVAVLVDTLQNLGFCFMRARHDYAAADRCFREAREIFGDRDEPETRAVLMRNEAECLRGPENIPTKIALYERALALTAKDDTRAGILHRLGETCLRVNRFDEATSFLYQALHLRERLGATRDQGDTLLALARLAFDRGQPMNALSHCHLAIALFQKARRRAGEASGLTLLSAIARDSGDLTTARHYASGALELAHDCDREVEAVALDLLAQIDWKTGELDAAVERWRSAVEAFHDLGDRRADGIEAQLHEIVGFAEQSVPRARLQSETSERSGGEVSP</sequence>
<evidence type="ECO:0000256" key="2">
    <source>
        <dbReference type="ARBA" id="ARBA00023125"/>
    </source>
</evidence>
<keyword evidence="7" id="KW-1185">Reference proteome</keyword>
<evidence type="ECO:0000313" key="6">
    <source>
        <dbReference type="EMBL" id="SFR27854.1"/>
    </source>
</evidence>
<organism evidence="6 7">
    <name type="scientific">Lentzea waywayandensis</name>
    <dbReference type="NCBI Taxonomy" id="84724"/>
    <lineage>
        <taxon>Bacteria</taxon>
        <taxon>Bacillati</taxon>
        <taxon>Actinomycetota</taxon>
        <taxon>Actinomycetes</taxon>
        <taxon>Pseudonocardiales</taxon>
        <taxon>Pseudonocardiaceae</taxon>
        <taxon>Lentzea</taxon>
    </lineage>
</organism>
<dbReference type="EMBL" id="FOYL01000011">
    <property type="protein sequence ID" value="SFR27854.1"/>
    <property type="molecule type" value="Genomic_DNA"/>
</dbReference>
<dbReference type="PANTHER" id="PTHR47691">
    <property type="entry name" value="REGULATOR-RELATED"/>
    <property type="match status" value="1"/>
</dbReference>
<dbReference type="InterPro" id="IPR027417">
    <property type="entry name" value="P-loop_NTPase"/>
</dbReference>
<evidence type="ECO:0000256" key="3">
    <source>
        <dbReference type="PROSITE-ProRule" id="PRU01091"/>
    </source>
</evidence>
<keyword evidence="2 3" id="KW-0238">DNA-binding</keyword>
<dbReference type="GO" id="GO:0006355">
    <property type="term" value="P:regulation of DNA-templated transcription"/>
    <property type="evidence" value="ECO:0007669"/>
    <property type="project" value="InterPro"/>
</dbReference>
<feature type="domain" description="OmpR/PhoB-type" evidence="5">
    <location>
        <begin position="1"/>
        <end position="96"/>
    </location>
</feature>
<dbReference type="SUPFAM" id="SSF48452">
    <property type="entry name" value="TPR-like"/>
    <property type="match status" value="3"/>
</dbReference>
<dbReference type="InterPro" id="IPR005158">
    <property type="entry name" value="BTAD"/>
</dbReference>
<dbReference type="AlphaFoldDB" id="A0A1I6FD57"/>
<gene>
    <name evidence="6" type="ORF">SAMN04488564_111297</name>
</gene>
<dbReference type="SMART" id="SM01043">
    <property type="entry name" value="BTAD"/>
    <property type="match status" value="1"/>
</dbReference>
<reference evidence="7" key="1">
    <citation type="submission" date="2016-10" db="EMBL/GenBank/DDBJ databases">
        <authorList>
            <person name="Varghese N."/>
            <person name="Submissions S."/>
        </authorList>
    </citation>
    <scope>NUCLEOTIDE SEQUENCE [LARGE SCALE GENOMIC DNA]</scope>
    <source>
        <strain evidence="7">DSM 44232</strain>
    </source>
</reference>
<dbReference type="RefSeq" id="WP_177320756.1">
    <property type="nucleotide sequence ID" value="NZ_FOYL01000011.1"/>
</dbReference>
<dbReference type="Pfam" id="PF00486">
    <property type="entry name" value="Trans_reg_C"/>
    <property type="match status" value="1"/>
</dbReference>
<dbReference type="Pfam" id="PF00931">
    <property type="entry name" value="NB-ARC"/>
    <property type="match status" value="1"/>
</dbReference>
<feature type="DNA-binding region" description="OmpR/PhoB-type" evidence="3">
    <location>
        <begin position="1"/>
        <end position="96"/>
    </location>
</feature>
<comment type="similarity">
    <text evidence="1">Belongs to the AfsR/DnrI/RedD regulatory family.</text>
</comment>
<dbReference type="InterPro" id="IPR011990">
    <property type="entry name" value="TPR-like_helical_dom_sf"/>
</dbReference>
<name>A0A1I6FD57_9PSEU</name>
<protein>
    <submittedName>
        <fullName evidence="6">DNA-binding transcriptional activator of the SARP family</fullName>
    </submittedName>
</protein>
<dbReference type="InterPro" id="IPR016032">
    <property type="entry name" value="Sig_transdc_resp-reg_C-effctor"/>
</dbReference>
<dbReference type="SUPFAM" id="SSF46894">
    <property type="entry name" value="C-terminal effector domain of the bipartite response regulators"/>
    <property type="match status" value="1"/>
</dbReference>
<dbReference type="PRINTS" id="PR00364">
    <property type="entry name" value="DISEASERSIST"/>
</dbReference>
<dbReference type="PANTHER" id="PTHR47691:SF3">
    <property type="entry name" value="HTH-TYPE TRANSCRIPTIONAL REGULATOR RV0890C-RELATED"/>
    <property type="match status" value="1"/>
</dbReference>
<evidence type="ECO:0000256" key="1">
    <source>
        <dbReference type="ARBA" id="ARBA00005820"/>
    </source>
</evidence>
<dbReference type="SMART" id="SM00382">
    <property type="entry name" value="AAA"/>
    <property type="match status" value="1"/>
</dbReference>
<dbReference type="SUPFAM" id="SSF52540">
    <property type="entry name" value="P-loop containing nucleoside triphosphate hydrolases"/>
    <property type="match status" value="1"/>
</dbReference>
<dbReference type="InterPro" id="IPR003593">
    <property type="entry name" value="AAA+_ATPase"/>
</dbReference>